<dbReference type="PROSITE" id="PS00237">
    <property type="entry name" value="G_PROTEIN_RECEP_F1_1"/>
    <property type="match status" value="1"/>
</dbReference>
<feature type="transmembrane region" description="Helical" evidence="12">
    <location>
        <begin position="236"/>
        <end position="260"/>
    </location>
</feature>
<proteinExistence type="inferred from homology"/>
<feature type="transmembrane region" description="Helical" evidence="12">
    <location>
        <begin position="132"/>
        <end position="154"/>
    </location>
</feature>
<dbReference type="STRING" id="246437.L9JBA6"/>
<feature type="transmembrane region" description="Helical" evidence="12">
    <location>
        <begin position="99"/>
        <end position="120"/>
    </location>
</feature>
<evidence type="ECO:0000259" key="13">
    <source>
        <dbReference type="PROSITE" id="PS50262"/>
    </source>
</evidence>
<dbReference type="Gene3D" id="1.20.1070.10">
    <property type="entry name" value="Rhodopsin 7-helix transmembrane proteins"/>
    <property type="match status" value="1"/>
</dbReference>
<dbReference type="InterPro" id="IPR000725">
    <property type="entry name" value="Olfact_rcpt"/>
</dbReference>
<dbReference type="GO" id="GO:0004930">
    <property type="term" value="F:G protein-coupled receptor activity"/>
    <property type="evidence" value="ECO:0007669"/>
    <property type="project" value="UniProtKB-KW"/>
</dbReference>
<keyword evidence="2 12" id="KW-1003">Cell membrane</keyword>
<evidence type="ECO:0000256" key="10">
    <source>
        <dbReference type="ARBA" id="ARBA00023224"/>
    </source>
</evidence>
<feature type="transmembrane region" description="Helical" evidence="12">
    <location>
        <begin position="196"/>
        <end position="215"/>
    </location>
</feature>
<evidence type="ECO:0000256" key="2">
    <source>
        <dbReference type="ARBA" id="ARBA00022475"/>
    </source>
</evidence>
<evidence type="ECO:0000256" key="11">
    <source>
        <dbReference type="RuleBase" id="RU000688"/>
    </source>
</evidence>
<keyword evidence="3 12" id="KW-0716">Sensory transduction</keyword>
<evidence type="ECO:0000256" key="6">
    <source>
        <dbReference type="ARBA" id="ARBA00022989"/>
    </source>
</evidence>
<dbReference type="SUPFAM" id="SSF81321">
    <property type="entry name" value="Family A G protein-coupled receptor-like"/>
    <property type="match status" value="1"/>
</dbReference>
<evidence type="ECO:0000313" key="15">
    <source>
        <dbReference type="Proteomes" id="UP000011518"/>
    </source>
</evidence>
<feature type="domain" description="G-protein coupled receptors family 1 profile" evidence="13">
    <location>
        <begin position="41"/>
        <end position="289"/>
    </location>
</feature>
<reference evidence="15" key="1">
    <citation type="submission" date="2012-07" db="EMBL/GenBank/DDBJ databases">
        <title>Genome of the Chinese tree shrew, a rising model animal genetically related to primates.</title>
        <authorList>
            <person name="Zhang G."/>
            <person name="Fan Y."/>
            <person name="Yao Y."/>
            <person name="Huang Z."/>
        </authorList>
    </citation>
    <scope>NUCLEOTIDE SEQUENCE [LARGE SCALE GENOMIC DNA]</scope>
</reference>
<evidence type="ECO:0000256" key="5">
    <source>
        <dbReference type="ARBA" id="ARBA00022725"/>
    </source>
</evidence>
<keyword evidence="7 11" id="KW-0297">G-protein coupled receptor</keyword>
<protein>
    <recommendedName>
        <fullName evidence="12">Olfactory receptor</fullName>
    </recommendedName>
</protein>
<keyword evidence="10 11" id="KW-0807">Transducer</keyword>
<keyword evidence="5 12" id="KW-0552">Olfaction</keyword>
<dbReference type="PRINTS" id="PR00237">
    <property type="entry name" value="GPCRRHODOPSN"/>
</dbReference>
<dbReference type="GO" id="GO:0004984">
    <property type="term" value="F:olfactory receptor activity"/>
    <property type="evidence" value="ECO:0007669"/>
    <property type="project" value="InterPro"/>
</dbReference>
<organism evidence="14 15">
    <name type="scientific">Tupaia chinensis</name>
    <name type="common">Chinese tree shrew</name>
    <name type="synonym">Tupaia belangeri chinensis</name>
    <dbReference type="NCBI Taxonomy" id="246437"/>
    <lineage>
        <taxon>Eukaryota</taxon>
        <taxon>Metazoa</taxon>
        <taxon>Chordata</taxon>
        <taxon>Craniata</taxon>
        <taxon>Vertebrata</taxon>
        <taxon>Euteleostomi</taxon>
        <taxon>Mammalia</taxon>
        <taxon>Eutheria</taxon>
        <taxon>Euarchontoglires</taxon>
        <taxon>Scandentia</taxon>
        <taxon>Tupaiidae</taxon>
        <taxon>Tupaia</taxon>
    </lineage>
</organism>
<evidence type="ECO:0000256" key="12">
    <source>
        <dbReference type="RuleBase" id="RU363047"/>
    </source>
</evidence>
<evidence type="ECO:0000256" key="4">
    <source>
        <dbReference type="ARBA" id="ARBA00022692"/>
    </source>
</evidence>
<dbReference type="OrthoDB" id="9007674at2759"/>
<comment type="subcellular location">
    <subcellularLocation>
        <location evidence="1 12">Cell membrane</location>
        <topology evidence="1 12">Multi-pass membrane protein</topology>
    </subcellularLocation>
</comment>
<keyword evidence="8 12" id="KW-0472">Membrane</keyword>
<keyword evidence="6 12" id="KW-1133">Transmembrane helix</keyword>
<feature type="transmembrane region" description="Helical" evidence="12">
    <location>
        <begin position="61"/>
        <end position="79"/>
    </location>
</feature>
<gene>
    <name evidence="14" type="ORF">TREES_T100001095</name>
</gene>
<dbReference type="InParanoid" id="L9JBA6"/>
<dbReference type="InterPro" id="IPR017452">
    <property type="entry name" value="GPCR_Rhodpsn_7TM"/>
</dbReference>
<dbReference type="EMBL" id="KB321105">
    <property type="protein sequence ID" value="ELW47534.1"/>
    <property type="molecule type" value="Genomic_DNA"/>
</dbReference>
<dbReference type="FunFam" id="1.20.1070.10:FF:000005">
    <property type="entry name" value="Olfactory receptor"/>
    <property type="match status" value="1"/>
</dbReference>
<evidence type="ECO:0000256" key="9">
    <source>
        <dbReference type="ARBA" id="ARBA00023170"/>
    </source>
</evidence>
<dbReference type="Pfam" id="PF13853">
    <property type="entry name" value="7tm_4"/>
    <property type="match status" value="1"/>
</dbReference>
<dbReference type="KEGG" id="tup:102471914"/>
<comment type="similarity">
    <text evidence="11">Belongs to the G-protein coupled receptor 1 family.</text>
</comment>
<evidence type="ECO:0000256" key="1">
    <source>
        <dbReference type="ARBA" id="ARBA00004651"/>
    </source>
</evidence>
<name>L9JBA6_TUPCH</name>
<keyword evidence="15" id="KW-1185">Reference proteome</keyword>
<reference evidence="15" key="2">
    <citation type="journal article" date="2013" name="Nat. Commun.">
        <title>Genome of the Chinese tree shrew.</title>
        <authorList>
            <person name="Fan Y."/>
            <person name="Huang Z.Y."/>
            <person name="Cao C.C."/>
            <person name="Chen C.S."/>
            <person name="Chen Y.X."/>
            <person name="Fan D.D."/>
            <person name="He J."/>
            <person name="Hou H.L."/>
            <person name="Hu L."/>
            <person name="Hu X.T."/>
            <person name="Jiang X.T."/>
            <person name="Lai R."/>
            <person name="Lang Y.S."/>
            <person name="Liang B."/>
            <person name="Liao S.G."/>
            <person name="Mu D."/>
            <person name="Ma Y.Y."/>
            <person name="Niu Y.Y."/>
            <person name="Sun X.Q."/>
            <person name="Xia J.Q."/>
            <person name="Xiao J."/>
            <person name="Xiong Z.Q."/>
            <person name="Xu L."/>
            <person name="Yang L."/>
            <person name="Zhang Y."/>
            <person name="Zhao W."/>
            <person name="Zhao X.D."/>
            <person name="Zheng Y.T."/>
            <person name="Zhou J.M."/>
            <person name="Zhu Y.B."/>
            <person name="Zhang G.J."/>
            <person name="Wang J."/>
            <person name="Yao Y.G."/>
        </authorList>
    </citation>
    <scope>NUCLEOTIDE SEQUENCE [LARGE SCALE GENOMIC DNA]</scope>
</reference>
<dbReference type="InterPro" id="IPR000276">
    <property type="entry name" value="GPCR_Rhodpsn"/>
</dbReference>
<keyword evidence="4 11" id="KW-0812">Transmembrane</keyword>
<evidence type="ECO:0000256" key="7">
    <source>
        <dbReference type="ARBA" id="ARBA00023040"/>
    </source>
</evidence>
<dbReference type="PRINTS" id="PR00245">
    <property type="entry name" value="OLFACTORYR"/>
</dbReference>
<accession>L9JBA6</accession>
<feature type="transmembrane region" description="Helical" evidence="12">
    <location>
        <begin position="25"/>
        <end position="49"/>
    </location>
</feature>
<dbReference type="Proteomes" id="UP000011518">
    <property type="component" value="Unassembled WGS sequence"/>
</dbReference>
<sequence length="311" mass="34560">MGRKNQTWVSEFILLGLSNVWETQVSLFVLFLAMYLVAVLGNLLIILLIKLDSRLSTPMYFFLNVLSFVDICYTTSTVPQMLAHFLSACKSIPFHSCVLQLHISLAMGGAEFFLLGAMAYDRYVAVCHPLHYTVIMHGGLCFGLAATCLVAGFMNSLMQSVIIFQLPLCHNVINHFACEMLAVLRLACVDISFNKVMVTISGFLVVILPCFLVLFSYGRIVTAILHIRSAQGRRKAFGTCASHLTVVSMCFGTAIFTYIRPTGGSSAEQEKMVALFYAVVTPMLNPLVYSLRNKDVMSAFQKMLVKLTEIR</sequence>
<dbReference type="AlphaFoldDB" id="L9JBA6"/>
<feature type="transmembrane region" description="Helical" evidence="12">
    <location>
        <begin position="272"/>
        <end position="291"/>
    </location>
</feature>
<dbReference type="GO" id="GO:0005886">
    <property type="term" value="C:plasma membrane"/>
    <property type="evidence" value="ECO:0007669"/>
    <property type="project" value="UniProtKB-SubCell"/>
</dbReference>
<evidence type="ECO:0000256" key="3">
    <source>
        <dbReference type="ARBA" id="ARBA00022606"/>
    </source>
</evidence>
<evidence type="ECO:0000313" key="14">
    <source>
        <dbReference type="EMBL" id="ELW47534.1"/>
    </source>
</evidence>
<dbReference type="PROSITE" id="PS50262">
    <property type="entry name" value="G_PROTEIN_RECEP_F1_2"/>
    <property type="match status" value="1"/>
</dbReference>
<dbReference type="eggNOG" id="ENOG502TAH2">
    <property type="taxonomic scope" value="Eukaryota"/>
</dbReference>
<keyword evidence="9 11" id="KW-0675">Receptor</keyword>
<dbReference type="PANTHER" id="PTHR26453">
    <property type="entry name" value="OLFACTORY RECEPTOR"/>
    <property type="match status" value="1"/>
</dbReference>
<evidence type="ECO:0000256" key="8">
    <source>
        <dbReference type="ARBA" id="ARBA00023136"/>
    </source>
</evidence>